<dbReference type="GO" id="GO:0004315">
    <property type="term" value="F:3-oxoacyl-[acyl-carrier-protein] synthase activity"/>
    <property type="evidence" value="ECO:0007669"/>
    <property type="project" value="InterPro"/>
</dbReference>
<reference evidence="5 6" key="1">
    <citation type="journal article" date="2019" name="Microorganisms">
        <title>Paenibacillus lutrae sp. nov., A Chitinolytic Species Isolated from A River Otter in Castril Natural Park, Granada, Spain.</title>
        <authorList>
            <person name="Rodriguez M."/>
            <person name="Reina J.C."/>
            <person name="Bejar V."/>
            <person name="Llamas I."/>
        </authorList>
    </citation>
    <scope>NUCLEOTIDE SEQUENCE [LARGE SCALE GENOMIC DNA]</scope>
    <source>
        <strain evidence="5 6">N10</strain>
    </source>
</reference>
<dbReference type="InterPro" id="IPR000794">
    <property type="entry name" value="Beta-ketoacyl_synthase"/>
</dbReference>
<evidence type="ECO:0000256" key="2">
    <source>
        <dbReference type="ARBA" id="ARBA00022679"/>
    </source>
</evidence>
<dbReference type="PROSITE" id="PS52004">
    <property type="entry name" value="KS3_2"/>
    <property type="match status" value="1"/>
</dbReference>
<comment type="caution">
    <text evidence="5">The sequence shown here is derived from an EMBL/GenBank/DDBJ whole genome shotgun (WGS) entry which is preliminary data.</text>
</comment>
<evidence type="ECO:0000259" key="4">
    <source>
        <dbReference type="PROSITE" id="PS52004"/>
    </source>
</evidence>
<dbReference type="InterPro" id="IPR020841">
    <property type="entry name" value="PKS_Beta-ketoAc_synthase_dom"/>
</dbReference>
<dbReference type="OrthoDB" id="2965403at2"/>
<name>A0A7X3FFX4_9BACL</name>
<dbReference type="InterPro" id="IPR014031">
    <property type="entry name" value="Ketoacyl_synth_C"/>
</dbReference>
<evidence type="ECO:0000256" key="3">
    <source>
        <dbReference type="RuleBase" id="RU003694"/>
    </source>
</evidence>
<dbReference type="PROSITE" id="PS00606">
    <property type="entry name" value="KS3_1"/>
    <property type="match status" value="1"/>
</dbReference>
<evidence type="ECO:0000313" key="6">
    <source>
        <dbReference type="Proteomes" id="UP000490800"/>
    </source>
</evidence>
<accession>A0A7X3FFX4</accession>
<dbReference type="AlphaFoldDB" id="A0A7X3FFX4"/>
<dbReference type="SUPFAM" id="SSF53901">
    <property type="entry name" value="Thiolase-like"/>
    <property type="match status" value="1"/>
</dbReference>
<dbReference type="InterPro" id="IPR020615">
    <property type="entry name" value="Thiolase_acyl_enz_int_AS"/>
</dbReference>
<evidence type="ECO:0000256" key="1">
    <source>
        <dbReference type="ARBA" id="ARBA00008467"/>
    </source>
</evidence>
<dbReference type="GO" id="GO:0005829">
    <property type="term" value="C:cytosol"/>
    <property type="evidence" value="ECO:0007669"/>
    <property type="project" value="TreeGrafter"/>
</dbReference>
<comment type="similarity">
    <text evidence="1 3">Belongs to the thiolase-like superfamily. Beta-ketoacyl-ACP synthases family.</text>
</comment>
<dbReference type="SMART" id="SM00825">
    <property type="entry name" value="PKS_KS"/>
    <property type="match status" value="1"/>
</dbReference>
<dbReference type="Pfam" id="PF00109">
    <property type="entry name" value="ketoacyl-synt"/>
    <property type="match status" value="1"/>
</dbReference>
<organism evidence="5 6">
    <name type="scientific">Paenibacillus lutrae</name>
    <dbReference type="NCBI Taxonomy" id="2078573"/>
    <lineage>
        <taxon>Bacteria</taxon>
        <taxon>Bacillati</taxon>
        <taxon>Bacillota</taxon>
        <taxon>Bacilli</taxon>
        <taxon>Bacillales</taxon>
        <taxon>Paenibacillaceae</taxon>
        <taxon>Paenibacillus</taxon>
    </lineage>
</organism>
<dbReference type="GO" id="GO:0006633">
    <property type="term" value="P:fatty acid biosynthetic process"/>
    <property type="evidence" value="ECO:0007669"/>
    <property type="project" value="InterPro"/>
</dbReference>
<protein>
    <submittedName>
        <fullName evidence="5">Beta-ketoacyl synthase</fullName>
    </submittedName>
</protein>
<dbReference type="Gene3D" id="3.40.47.10">
    <property type="match status" value="2"/>
</dbReference>
<dbReference type="PROSITE" id="PS00098">
    <property type="entry name" value="THIOLASE_1"/>
    <property type="match status" value="1"/>
</dbReference>
<feature type="domain" description="Ketosynthase family 3 (KS3)" evidence="4">
    <location>
        <begin position="1"/>
        <end position="405"/>
    </location>
</feature>
<dbReference type="PANTHER" id="PTHR11712">
    <property type="entry name" value="POLYKETIDE SYNTHASE-RELATED"/>
    <property type="match status" value="1"/>
</dbReference>
<sequence>MLCSLGVTNGEVWKAALAGAEGPRQRSYRFSDNSCVEYPVYTLPDWRPAEWLGRQTAAWLSENRLLEDADFCMLLVSVRQALEDAGFSPGGSSRVGLVIGHENLGVVRLTDKFVQHQPELGRREREMPLFKQYQHEFFNLQTFPYLFYLAQLLGINGPSYAVNNACASGLYALELGRMMIETGSADLMIVSCSDYAHVSEYLWLQEKGFVSGRNMIRPFDLHRDGSILGDGAATIVLESEEHAARRGASPIGLYRGGRFVQDHWHMTLPDVSRHSYASVISGAAELEPDREIDILVPHGSGSTLWDRYEAAEIQRAFAGLERPLPAVTAFKGYFGHLLGASAMIETVLMLHCMKHNTLLPALNHEYPDPKIKIRVQTQAVSRTIRSAVKSVPAYGGFHAAVLFNKLE</sequence>
<dbReference type="InterPro" id="IPR016039">
    <property type="entry name" value="Thiolase-like"/>
</dbReference>
<dbReference type="Proteomes" id="UP000490800">
    <property type="component" value="Unassembled WGS sequence"/>
</dbReference>
<dbReference type="Pfam" id="PF02801">
    <property type="entry name" value="Ketoacyl-synt_C"/>
    <property type="match status" value="1"/>
</dbReference>
<keyword evidence="6" id="KW-1185">Reference proteome</keyword>
<keyword evidence="2 3" id="KW-0808">Transferase</keyword>
<dbReference type="EMBL" id="RHLK01000002">
    <property type="protein sequence ID" value="MVO98885.1"/>
    <property type="molecule type" value="Genomic_DNA"/>
</dbReference>
<dbReference type="InterPro" id="IPR018201">
    <property type="entry name" value="Ketoacyl_synth_AS"/>
</dbReference>
<dbReference type="PANTHER" id="PTHR11712:SF336">
    <property type="entry name" value="3-OXOACYL-[ACYL-CARRIER-PROTEIN] SYNTHASE, MITOCHONDRIAL"/>
    <property type="match status" value="1"/>
</dbReference>
<dbReference type="InterPro" id="IPR014030">
    <property type="entry name" value="Ketoacyl_synth_N"/>
</dbReference>
<evidence type="ECO:0000313" key="5">
    <source>
        <dbReference type="EMBL" id="MVO98885.1"/>
    </source>
</evidence>
<proteinExistence type="inferred from homology"/>
<gene>
    <name evidence="5" type="ORF">EDM21_05020</name>
</gene>